<evidence type="ECO:0000256" key="1">
    <source>
        <dbReference type="SAM" id="MobiDB-lite"/>
    </source>
</evidence>
<reference evidence="2" key="1">
    <citation type="journal article" date="2022" name="Int. J. Mol. Sci.">
        <title>Draft Genome of Tanacetum Coccineum: Genomic Comparison of Closely Related Tanacetum-Family Plants.</title>
        <authorList>
            <person name="Yamashiro T."/>
            <person name="Shiraishi A."/>
            <person name="Nakayama K."/>
            <person name="Satake H."/>
        </authorList>
    </citation>
    <scope>NUCLEOTIDE SEQUENCE</scope>
</reference>
<accession>A0ABQ5BGY6</accession>
<evidence type="ECO:0000313" key="2">
    <source>
        <dbReference type="EMBL" id="GJT13307.1"/>
    </source>
</evidence>
<comment type="caution">
    <text evidence="2">The sequence shown here is derived from an EMBL/GenBank/DDBJ whole genome shotgun (WGS) entry which is preliminary data.</text>
</comment>
<dbReference type="EMBL" id="BQNB010013218">
    <property type="protein sequence ID" value="GJT13307.1"/>
    <property type="molecule type" value="Genomic_DNA"/>
</dbReference>
<reference evidence="2" key="2">
    <citation type="submission" date="2022-01" db="EMBL/GenBank/DDBJ databases">
        <authorList>
            <person name="Yamashiro T."/>
            <person name="Shiraishi A."/>
            <person name="Satake H."/>
            <person name="Nakayama K."/>
        </authorList>
    </citation>
    <scope>NUCLEOTIDE SEQUENCE</scope>
</reference>
<name>A0ABQ5BGY6_9ASTR</name>
<keyword evidence="3" id="KW-1185">Reference proteome</keyword>
<evidence type="ECO:0000313" key="3">
    <source>
        <dbReference type="Proteomes" id="UP001151760"/>
    </source>
</evidence>
<protein>
    <submittedName>
        <fullName evidence="2">Uncharacterized protein</fullName>
    </submittedName>
</protein>
<gene>
    <name evidence="2" type="ORF">Tco_0860349</name>
</gene>
<feature type="compositionally biased region" description="Basic and acidic residues" evidence="1">
    <location>
        <begin position="70"/>
        <end position="85"/>
    </location>
</feature>
<proteinExistence type="predicted"/>
<dbReference type="Proteomes" id="UP001151760">
    <property type="component" value="Unassembled WGS sequence"/>
</dbReference>
<organism evidence="2 3">
    <name type="scientific">Tanacetum coccineum</name>
    <dbReference type="NCBI Taxonomy" id="301880"/>
    <lineage>
        <taxon>Eukaryota</taxon>
        <taxon>Viridiplantae</taxon>
        <taxon>Streptophyta</taxon>
        <taxon>Embryophyta</taxon>
        <taxon>Tracheophyta</taxon>
        <taxon>Spermatophyta</taxon>
        <taxon>Magnoliopsida</taxon>
        <taxon>eudicotyledons</taxon>
        <taxon>Gunneridae</taxon>
        <taxon>Pentapetalae</taxon>
        <taxon>asterids</taxon>
        <taxon>campanulids</taxon>
        <taxon>Asterales</taxon>
        <taxon>Asteraceae</taxon>
        <taxon>Asteroideae</taxon>
        <taxon>Anthemideae</taxon>
        <taxon>Anthemidinae</taxon>
        <taxon>Tanacetum</taxon>
    </lineage>
</organism>
<feature type="compositionally biased region" description="Polar residues" evidence="1">
    <location>
        <begin position="98"/>
        <end position="109"/>
    </location>
</feature>
<feature type="region of interest" description="Disordered" evidence="1">
    <location>
        <begin position="60"/>
        <end position="127"/>
    </location>
</feature>
<sequence length="127" mass="14957">MISLAFVEANYEILESLLRERHKQLRNKDLRTELEYFSEEYDKEREMELRPVRVRETTPVLHMRTRRQRERVVEFEDAPSREGARQKGISNVEDLRSLEQNGNRSQGTNLPPLLAAHLGRSENGQPL</sequence>